<accession>I2NJT1</accession>
<evidence type="ECO:0000313" key="3">
    <source>
        <dbReference type="EMBL" id="EIG26092.1"/>
    </source>
</evidence>
<dbReference type="Gene3D" id="3.90.1780.10">
    <property type="entry name" value="Trimeric adhesin"/>
    <property type="match status" value="1"/>
</dbReference>
<dbReference type="EMBL" id="AJMU01000048">
    <property type="protein sequence ID" value="EIG26092.1"/>
    <property type="molecule type" value="Genomic_DNA"/>
</dbReference>
<feature type="compositionally biased region" description="Polar residues" evidence="1">
    <location>
        <begin position="63"/>
        <end position="77"/>
    </location>
</feature>
<dbReference type="Proteomes" id="UP000003345">
    <property type="component" value="Unassembled WGS sequence"/>
</dbReference>
<feature type="region of interest" description="Disordered" evidence="1">
    <location>
        <begin position="54"/>
        <end position="79"/>
    </location>
</feature>
<evidence type="ECO:0000256" key="1">
    <source>
        <dbReference type="SAM" id="MobiDB-lite"/>
    </source>
</evidence>
<dbReference type="InterPro" id="IPR040482">
    <property type="entry name" value="Trp_ring"/>
</dbReference>
<evidence type="ECO:0000313" key="4">
    <source>
        <dbReference type="Proteomes" id="UP000003345"/>
    </source>
</evidence>
<dbReference type="Pfam" id="PF18669">
    <property type="entry name" value="Trp_ring"/>
    <property type="match status" value="1"/>
</dbReference>
<name>I2NJT1_9PAST</name>
<gene>
    <name evidence="3" type="ORF">HMPREF1054_1530</name>
</gene>
<evidence type="ECO:0000259" key="2">
    <source>
        <dbReference type="Pfam" id="PF18669"/>
    </source>
</evidence>
<feature type="domain" description="Trimeric autotransporter adhesin Trp ring" evidence="2">
    <location>
        <begin position="155"/>
        <end position="180"/>
    </location>
</feature>
<proteinExistence type="predicted"/>
<dbReference type="PATRIC" id="fig|1095743.3.peg.850"/>
<sequence>ATKDDVEFNTVKVGGDANTYVDDKGNPVTKQGDSFVDAKGNKVDAAKVSPVAPVTLKTEKASPANNNAEGNHPTTALNIAAGNKPTQLKGVGSVLNTADVNTSTGDQRDTDGNIKPAQPGTDKLVDLGTNPKKGDKPLSEETLNSAATVRDLANMGWVVSAKDNNYTNTVKNANKVEFKGM</sequence>
<organism evidence="3 4">
    <name type="scientific">Haemophilus paraphrohaemolyticus HK411</name>
    <dbReference type="NCBI Taxonomy" id="1095743"/>
    <lineage>
        <taxon>Bacteria</taxon>
        <taxon>Pseudomonadati</taxon>
        <taxon>Pseudomonadota</taxon>
        <taxon>Gammaproteobacteria</taxon>
        <taxon>Pasteurellales</taxon>
        <taxon>Pasteurellaceae</taxon>
        <taxon>Haemophilus</taxon>
    </lineage>
</organism>
<comment type="caution">
    <text evidence="3">The sequence shown here is derived from an EMBL/GenBank/DDBJ whole genome shotgun (WGS) entry which is preliminary data.</text>
</comment>
<dbReference type="SUPFAM" id="SSF101999">
    <property type="entry name" value="Trimeric adhesin"/>
    <property type="match status" value="1"/>
</dbReference>
<dbReference type="eggNOG" id="COG5295">
    <property type="taxonomic scope" value="Bacteria"/>
</dbReference>
<feature type="non-terminal residue" evidence="3">
    <location>
        <position position="1"/>
    </location>
</feature>
<reference evidence="3 4" key="1">
    <citation type="submission" date="2012-04" db="EMBL/GenBank/DDBJ databases">
        <authorList>
            <person name="Harkins D.M."/>
            <person name="Madupu R."/>
            <person name="Durkin A.S."/>
            <person name="Torralba M."/>
            <person name="Methe B."/>
            <person name="Sutton G.G."/>
            <person name="Nelson K.E."/>
        </authorList>
    </citation>
    <scope>NUCLEOTIDE SEQUENCE [LARGE SCALE GENOMIC DNA]</scope>
    <source>
        <strain evidence="3 4">HK411</strain>
    </source>
</reference>
<dbReference type="InterPro" id="IPR037174">
    <property type="entry name" value="Trimeric_adhesin"/>
</dbReference>
<feature type="region of interest" description="Disordered" evidence="1">
    <location>
        <begin position="97"/>
        <end position="141"/>
    </location>
</feature>
<dbReference type="AlphaFoldDB" id="I2NJT1"/>
<protein>
    <recommendedName>
        <fullName evidence="2">Trimeric autotransporter adhesin Trp ring domain-containing protein</fullName>
    </recommendedName>
</protein>